<accession>A0ABP9ZYP9</accession>
<gene>
    <name evidence="1" type="ORF">NBRC116585_13790</name>
</gene>
<protein>
    <submittedName>
        <fullName evidence="1">Uncharacterized protein</fullName>
    </submittedName>
</protein>
<proteinExistence type="predicted"/>
<sequence length="87" mass="9011">MGVNQPKAIRDSAVTIASPVGALQPACLAMREKLKGLPPVGGKHLPDIFPTKIAITGLSPNSLLITFPVGANQPKAIRDYAATIAPL</sequence>
<reference evidence="1 2" key="1">
    <citation type="submission" date="2024-04" db="EMBL/GenBank/DDBJ databases">
        <title>Draft genome sequence of Thalassolituus maritimus NBRC 116585.</title>
        <authorList>
            <person name="Miyakawa T."/>
            <person name="Kusuya Y."/>
            <person name="Miura T."/>
        </authorList>
    </citation>
    <scope>NUCLEOTIDE SEQUENCE [LARGE SCALE GENOMIC DNA]</scope>
    <source>
        <strain evidence="1 2">5NW40-0001</strain>
    </source>
</reference>
<dbReference type="EMBL" id="BAABWH010000003">
    <property type="protein sequence ID" value="GAA6145261.1"/>
    <property type="molecule type" value="Genomic_DNA"/>
</dbReference>
<comment type="caution">
    <text evidence="1">The sequence shown here is derived from an EMBL/GenBank/DDBJ whole genome shotgun (WGS) entry which is preliminary data.</text>
</comment>
<keyword evidence="2" id="KW-1185">Reference proteome</keyword>
<name>A0ABP9ZYP9_9GAMM</name>
<organism evidence="1 2">
    <name type="scientific">Thalassolituus maritimus</name>
    <dbReference type="NCBI Taxonomy" id="484498"/>
    <lineage>
        <taxon>Bacteria</taxon>
        <taxon>Pseudomonadati</taxon>
        <taxon>Pseudomonadota</taxon>
        <taxon>Gammaproteobacteria</taxon>
        <taxon>Oceanospirillales</taxon>
        <taxon>Oceanospirillaceae</taxon>
        <taxon>Thalassolituus</taxon>
    </lineage>
</organism>
<dbReference type="Proteomes" id="UP001481413">
    <property type="component" value="Unassembled WGS sequence"/>
</dbReference>
<evidence type="ECO:0000313" key="1">
    <source>
        <dbReference type="EMBL" id="GAA6145261.1"/>
    </source>
</evidence>
<evidence type="ECO:0000313" key="2">
    <source>
        <dbReference type="Proteomes" id="UP001481413"/>
    </source>
</evidence>